<dbReference type="EMBL" id="QQXK01000004">
    <property type="protein sequence ID" value="RII43331.1"/>
    <property type="molecule type" value="Genomic_DNA"/>
</dbReference>
<organism evidence="3 4">
    <name type="scientific">Galactobacter valiniphilus</name>
    <dbReference type="NCBI Taxonomy" id="2676122"/>
    <lineage>
        <taxon>Bacteria</taxon>
        <taxon>Bacillati</taxon>
        <taxon>Actinomycetota</taxon>
        <taxon>Actinomycetes</taxon>
        <taxon>Micrococcales</taxon>
        <taxon>Micrococcaceae</taxon>
        <taxon>Galactobacter</taxon>
    </lineage>
</organism>
<keyword evidence="4" id="KW-1185">Reference proteome</keyword>
<feature type="transmembrane region" description="Helical" evidence="2">
    <location>
        <begin position="23"/>
        <end position="51"/>
    </location>
</feature>
<evidence type="ECO:0000313" key="3">
    <source>
        <dbReference type="EMBL" id="RII43331.1"/>
    </source>
</evidence>
<name>A0A399JCP4_9MICC</name>
<evidence type="ECO:0000313" key="4">
    <source>
        <dbReference type="Proteomes" id="UP000265419"/>
    </source>
</evidence>
<feature type="compositionally biased region" description="Polar residues" evidence="1">
    <location>
        <begin position="56"/>
        <end position="81"/>
    </location>
</feature>
<accession>A0A399JCP4</accession>
<keyword evidence="2" id="KW-1133">Transmembrane helix</keyword>
<keyword evidence="2" id="KW-0812">Transmembrane</keyword>
<comment type="caution">
    <text evidence="3">The sequence shown here is derived from an EMBL/GenBank/DDBJ whole genome shotgun (WGS) entry which is preliminary data.</text>
</comment>
<dbReference type="Proteomes" id="UP000265419">
    <property type="component" value="Unassembled WGS sequence"/>
</dbReference>
<evidence type="ECO:0008006" key="5">
    <source>
        <dbReference type="Google" id="ProtNLM"/>
    </source>
</evidence>
<proteinExistence type="predicted"/>
<keyword evidence="2" id="KW-0472">Membrane</keyword>
<feature type="region of interest" description="Disordered" evidence="1">
    <location>
        <begin position="52"/>
        <end position="93"/>
    </location>
</feature>
<sequence>MGHMTSAPGPQRPSAAVYRRRRIVVGVAALVILGLIVWGAVAGIGALASAIGGNPEASQSQSTQAPQGSATPSDEASSPSGTPAGANPDGSCPAAAVQIKASTDKASYTAKEKPVLQLELVNTLKVACKANVGPSVQEFIVTSGSDRIFSTKDCQKDAQDYEIQLEPGKTEQANFTWQRNRTQPGCTPVAAEPRPGTYTLQVKLGKTTSEKVQFRLN</sequence>
<evidence type="ECO:0000256" key="1">
    <source>
        <dbReference type="SAM" id="MobiDB-lite"/>
    </source>
</evidence>
<gene>
    <name evidence="3" type="ORF">DWB68_03265</name>
</gene>
<reference evidence="3 4" key="1">
    <citation type="submission" date="2018-07" db="EMBL/GenBank/DDBJ databases">
        <title>Arthrobacter sp. nov., isolated from raw cow's milk with high bacterial count.</title>
        <authorList>
            <person name="Hahne J."/>
            <person name="Isele D."/>
            <person name="Lipski A."/>
        </authorList>
    </citation>
    <scope>NUCLEOTIDE SEQUENCE [LARGE SCALE GENOMIC DNA]</scope>
    <source>
        <strain evidence="3 4">JZ R-35</strain>
    </source>
</reference>
<evidence type="ECO:0000256" key="2">
    <source>
        <dbReference type="SAM" id="Phobius"/>
    </source>
</evidence>
<protein>
    <recommendedName>
        <fullName evidence="5">Intracellular proteinase inhibitor BsuPI domain-containing protein</fullName>
    </recommendedName>
</protein>
<dbReference type="AlphaFoldDB" id="A0A399JCP4"/>